<feature type="active site" description="For beta-ketoacyl synthase activity" evidence="9">
    <location>
        <position position="181"/>
    </location>
</feature>
<evidence type="ECO:0000256" key="1">
    <source>
        <dbReference type="ARBA" id="ARBA00008467"/>
    </source>
</evidence>
<evidence type="ECO:0000256" key="2">
    <source>
        <dbReference type="ARBA" id="ARBA00022516"/>
    </source>
</evidence>
<dbReference type="SMART" id="SM00825">
    <property type="entry name" value="PKS_KS"/>
    <property type="match status" value="1"/>
</dbReference>
<dbReference type="PROSITE" id="PS00606">
    <property type="entry name" value="KS3_1"/>
    <property type="match status" value="1"/>
</dbReference>
<evidence type="ECO:0000256" key="10">
    <source>
        <dbReference type="RuleBase" id="RU003694"/>
    </source>
</evidence>
<evidence type="ECO:0000256" key="6">
    <source>
        <dbReference type="ARBA" id="ARBA00023160"/>
    </source>
</evidence>
<evidence type="ECO:0000256" key="4">
    <source>
        <dbReference type="ARBA" id="ARBA00022832"/>
    </source>
</evidence>
<dbReference type="InterPro" id="IPR014031">
    <property type="entry name" value="Ketoacyl_synth_C"/>
</dbReference>
<gene>
    <name evidence="12" type="ORF">BpHYR1_003638</name>
</gene>
<dbReference type="EMBL" id="REGN01010161">
    <property type="protein sequence ID" value="RMZ99559.1"/>
    <property type="molecule type" value="Genomic_DNA"/>
</dbReference>
<keyword evidence="13" id="KW-1185">Reference proteome</keyword>
<dbReference type="AlphaFoldDB" id="A0A3M7PKG1"/>
<evidence type="ECO:0000313" key="12">
    <source>
        <dbReference type="EMBL" id="RMZ99559.1"/>
    </source>
</evidence>
<feature type="domain" description="Ketosynthase family 3 (KS3)" evidence="11">
    <location>
        <begin position="3"/>
        <end position="439"/>
    </location>
</feature>
<dbReference type="InterPro" id="IPR020841">
    <property type="entry name" value="PKS_Beta-ketoAc_synthase_dom"/>
</dbReference>
<keyword evidence="7" id="KW-0012">Acyltransferase</keyword>
<dbReference type="PANTHER" id="PTHR11712">
    <property type="entry name" value="POLYKETIDE SYNTHASE-RELATED"/>
    <property type="match status" value="1"/>
</dbReference>
<evidence type="ECO:0000256" key="8">
    <source>
        <dbReference type="PIRNR" id="PIRNR000447"/>
    </source>
</evidence>
<dbReference type="PIRSF" id="PIRSF000447">
    <property type="entry name" value="KAS_II"/>
    <property type="match status" value="1"/>
</dbReference>
<dbReference type="CDD" id="cd00834">
    <property type="entry name" value="KAS_I_II"/>
    <property type="match status" value="1"/>
</dbReference>
<dbReference type="Pfam" id="PF00109">
    <property type="entry name" value="ketoacyl-synt"/>
    <property type="match status" value="1"/>
</dbReference>
<dbReference type="GO" id="GO:0006633">
    <property type="term" value="P:fatty acid biosynthetic process"/>
    <property type="evidence" value="ECO:0007669"/>
    <property type="project" value="UniProtKB-KW"/>
</dbReference>
<dbReference type="GO" id="GO:0004315">
    <property type="term" value="F:3-oxoacyl-[acyl-carrier-protein] synthase activity"/>
    <property type="evidence" value="ECO:0007669"/>
    <property type="project" value="InterPro"/>
</dbReference>
<reference evidence="12 13" key="1">
    <citation type="journal article" date="2018" name="Sci. Rep.">
        <title>Genomic signatures of local adaptation to the degree of environmental predictability in rotifers.</title>
        <authorList>
            <person name="Franch-Gras L."/>
            <person name="Hahn C."/>
            <person name="Garcia-Roger E.M."/>
            <person name="Carmona M.J."/>
            <person name="Serra M."/>
            <person name="Gomez A."/>
        </authorList>
    </citation>
    <scope>NUCLEOTIDE SEQUENCE [LARGE SCALE GENOMIC DNA]</scope>
    <source>
        <strain evidence="12">HYR1</strain>
    </source>
</reference>
<dbReference type="Gene3D" id="3.40.47.10">
    <property type="match status" value="1"/>
</dbReference>
<dbReference type="InterPro" id="IPR014030">
    <property type="entry name" value="Ketoacyl_synth_N"/>
</dbReference>
<dbReference type="FunFam" id="3.40.47.10:FF:000018">
    <property type="entry name" value="3-oxoacyl-[acyl-carrier-protein] synthase 2"/>
    <property type="match status" value="1"/>
</dbReference>
<dbReference type="SUPFAM" id="SSF53901">
    <property type="entry name" value="Thiolase-like"/>
    <property type="match status" value="1"/>
</dbReference>
<evidence type="ECO:0000259" key="11">
    <source>
        <dbReference type="PROSITE" id="PS52004"/>
    </source>
</evidence>
<accession>A0A3M7PKG1</accession>
<dbReference type="GO" id="GO:0005739">
    <property type="term" value="C:mitochondrion"/>
    <property type="evidence" value="ECO:0007669"/>
    <property type="project" value="TreeGrafter"/>
</dbReference>
<dbReference type="Pfam" id="PF02801">
    <property type="entry name" value="Ketoacyl-synt_C"/>
    <property type="match status" value="1"/>
</dbReference>
<dbReference type="InterPro" id="IPR000794">
    <property type="entry name" value="Beta-ketoacyl_synthase"/>
</dbReference>
<dbReference type="OrthoDB" id="5334845at2759"/>
<evidence type="ECO:0000256" key="9">
    <source>
        <dbReference type="PIRSR" id="PIRSR000447-1"/>
    </source>
</evidence>
<organism evidence="12 13">
    <name type="scientific">Brachionus plicatilis</name>
    <name type="common">Marine rotifer</name>
    <name type="synonym">Brachionus muelleri</name>
    <dbReference type="NCBI Taxonomy" id="10195"/>
    <lineage>
        <taxon>Eukaryota</taxon>
        <taxon>Metazoa</taxon>
        <taxon>Spiralia</taxon>
        <taxon>Gnathifera</taxon>
        <taxon>Rotifera</taxon>
        <taxon>Eurotatoria</taxon>
        <taxon>Monogononta</taxon>
        <taxon>Pseudotrocha</taxon>
        <taxon>Ploima</taxon>
        <taxon>Brachionidae</taxon>
        <taxon>Brachionus</taxon>
    </lineage>
</organism>
<evidence type="ECO:0000313" key="13">
    <source>
        <dbReference type="Proteomes" id="UP000276133"/>
    </source>
</evidence>
<keyword evidence="4" id="KW-0276">Fatty acid metabolism</keyword>
<sequence>MTRQRVVVTGIGLLTPLGFNISENWTNLINGKSAIKQLVSEEAGQRVACLRFKYQNLPSRVAGQIDRDKLVESLLAKSIIRRSDLKSMSWANIFALAVADEAIKDSGWKPENTNQRAGTSIGTGMSGLLETSEAAINLNNKKNYKTISPYFVPKILPNLSAGLISIKYKLNGPNHCVTTACAAGTHAIADAYNFIRNGLVDVMVCGATEACIHPVSMAGFSVMRALATKFNDRAKEASRPFDILRDGFVMSEGAGCLILESLENAKIRNAKIYAEILGSAINADANHITNPSANGDGAFNCMTMTLEDSKVRPEELDYINCHATSTPAGDIAEMTAIKRIFKEKNLNHQVYISSMKGSLGHLLGAAGAAEVILTVLACKNKILPFNLNLENVDPVLEMERAPQLNLIKKNYVCLPSKKIIALKNSFGFGGTNSSICLSSFD</sequence>
<dbReference type="InterPro" id="IPR017568">
    <property type="entry name" value="3-oxoacyl-ACP_synth-2"/>
</dbReference>
<dbReference type="STRING" id="10195.A0A3M7PKG1"/>
<keyword evidence="5" id="KW-0443">Lipid metabolism</keyword>
<dbReference type="PROSITE" id="PS52004">
    <property type="entry name" value="KS3_2"/>
    <property type="match status" value="1"/>
</dbReference>
<dbReference type="PANTHER" id="PTHR11712:SF336">
    <property type="entry name" value="3-OXOACYL-[ACYL-CARRIER-PROTEIN] SYNTHASE, MITOCHONDRIAL"/>
    <property type="match status" value="1"/>
</dbReference>
<keyword evidence="6 8" id="KW-0275">Fatty acid biosynthesis</keyword>
<keyword evidence="2 8" id="KW-0444">Lipid biosynthesis</keyword>
<comment type="caution">
    <text evidence="12">The sequence shown here is derived from an EMBL/GenBank/DDBJ whole genome shotgun (WGS) entry which is preliminary data.</text>
</comment>
<dbReference type="InterPro" id="IPR016039">
    <property type="entry name" value="Thiolase-like"/>
</dbReference>
<proteinExistence type="inferred from homology"/>
<dbReference type="Proteomes" id="UP000276133">
    <property type="component" value="Unassembled WGS sequence"/>
</dbReference>
<evidence type="ECO:0000256" key="3">
    <source>
        <dbReference type="ARBA" id="ARBA00022679"/>
    </source>
</evidence>
<evidence type="ECO:0000256" key="5">
    <source>
        <dbReference type="ARBA" id="ARBA00023098"/>
    </source>
</evidence>
<comment type="similarity">
    <text evidence="1 8 10">Belongs to the thiolase-like superfamily. Beta-ketoacyl-ACP synthases family.</text>
</comment>
<protein>
    <recommendedName>
        <fullName evidence="8">3-oxoacyl-[acyl-carrier-protein] synthase</fullName>
    </recommendedName>
</protein>
<dbReference type="NCBIfam" id="NF005589">
    <property type="entry name" value="PRK07314.1"/>
    <property type="match status" value="1"/>
</dbReference>
<dbReference type="InterPro" id="IPR018201">
    <property type="entry name" value="Ketoacyl_synth_AS"/>
</dbReference>
<evidence type="ECO:0000256" key="7">
    <source>
        <dbReference type="ARBA" id="ARBA00023315"/>
    </source>
</evidence>
<name>A0A3M7PKG1_BRAPC</name>
<keyword evidence="3 8" id="KW-0808">Transferase</keyword>